<accession>A0A1I5X306</accession>
<dbReference type="RefSeq" id="WP_092670877.1">
    <property type="nucleotide sequence ID" value="NZ_FOXS01000002.1"/>
</dbReference>
<proteinExistence type="predicted"/>
<gene>
    <name evidence="1" type="ORF">SAMN04515668_1620</name>
</gene>
<organism evidence="1 2">
    <name type="scientific">Hymenobacter arizonensis</name>
    <name type="common">Siccationidurans arizonensis</name>
    <dbReference type="NCBI Taxonomy" id="1227077"/>
    <lineage>
        <taxon>Bacteria</taxon>
        <taxon>Pseudomonadati</taxon>
        <taxon>Bacteroidota</taxon>
        <taxon>Cytophagia</taxon>
        <taxon>Cytophagales</taxon>
        <taxon>Hymenobacteraceae</taxon>
        <taxon>Hymenobacter</taxon>
    </lineage>
</organism>
<reference evidence="2" key="1">
    <citation type="submission" date="2016-10" db="EMBL/GenBank/DDBJ databases">
        <authorList>
            <person name="Varghese N."/>
            <person name="Submissions S."/>
        </authorList>
    </citation>
    <scope>NUCLEOTIDE SEQUENCE [LARGE SCALE GENOMIC DNA]</scope>
    <source>
        <strain evidence="2">OR362-8,ATCC BAA-1266,JCM 13504</strain>
    </source>
</reference>
<dbReference type="Proteomes" id="UP000199029">
    <property type="component" value="Unassembled WGS sequence"/>
</dbReference>
<evidence type="ECO:0000313" key="1">
    <source>
        <dbReference type="EMBL" id="SFQ26304.1"/>
    </source>
</evidence>
<protein>
    <recommendedName>
        <fullName evidence="3">Antitoxin VbhA domain-containing protein</fullName>
    </recommendedName>
</protein>
<dbReference type="OrthoDB" id="887109at2"/>
<evidence type="ECO:0000313" key="2">
    <source>
        <dbReference type="Proteomes" id="UP000199029"/>
    </source>
</evidence>
<keyword evidence="2" id="KW-1185">Reference proteome</keyword>
<name>A0A1I5X306_HYMAR</name>
<sequence length="83" mass="9245">MSSYFLSQPPHLSPEQRTAWNRRQYVAECAITFLANKAQPLDSAIIAHLQDFVAGSATLGQAIGRIVDHFAQQPQDFGTLQHH</sequence>
<dbReference type="EMBL" id="FOXS01000002">
    <property type="protein sequence ID" value="SFQ26304.1"/>
    <property type="molecule type" value="Genomic_DNA"/>
</dbReference>
<evidence type="ECO:0008006" key="3">
    <source>
        <dbReference type="Google" id="ProtNLM"/>
    </source>
</evidence>
<dbReference type="AlphaFoldDB" id="A0A1I5X306"/>